<reference evidence="9 10" key="1">
    <citation type="submission" date="2017-02" db="EMBL/GenBank/DDBJ databases">
        <authorList>
            <person name="Peterson S.W."/>
        </authorList>
    </citation>
    <scope>NUCLEOTIDE SEQUENCE [LARGE SCALE GENOMIC DNA]</scope>
    <source>
        <strain evidence="9 10">CIP104813</strain>
    </source>
</reference>
<evidence type="ECO:0000259" key="8">
    <source>
        <dbReference type="Pfam" id="PF00933"/>
    </source>
</evidence>
<dbReference type="Pfam" id="PF00933">
    <property type="entry name" value="Glyco_hydro_3"/>
    <property type="match status" value="1"/>
</dbReference>
<proteinExistence type="inferred from homology"/>
<evidence type="ECO:0000256" key="1">
    <source>
        <dbReference type="ARBA" id="ARBA00001231"/>
    </source>
</evidence>
<keyword evidence="10" id="KW-1185">Reference proteome</keyword>
<dbReference type="EMBL" id="FWFG01000068">
    <property type="protein sequence ID" value="SLM92279.1"/>
    <property type="molecule type" value="Genomic_DNA"/>
</dbReference>
<dbReference type="SUPFAM" id="SSF51445">
    <property type="entry name" value="(Trans)glycosidases"/>
    <property type="match status" value="1"/>
</dbReference>
<name>A0A1X6X1E8_9MICO</name>
<organism evidence="9 10">
    <name type="scientific">Brachybacterium nesterenkovii</name>
    <dbReference type="NCBI Taxonomy" id="47847"/>
    <lineage>
        <taxon>Bacteria</taxon>
        <taxon>Bacillati</taxon>
        <taxon>Actinomycetota</taxon>
        <taxon>Actinomycetes</taxon>
        <taxon>Micrococcales</taxon>
        <taxon>Dermabacteraceae</taxon>
        <taxon>Brachybacterium</taxon>
    </lineage>
</organism>
<dbReference type="InterPro" id="IPR050226">
    <property type="entry name" value="NagZ_Beta-hexosaminidase"/>
</dbReference>
<evidence type="ECO:0000313" key="9">
    <source>
        <dbReference type="EMBL" id="SLM92279.1"/>
    </source>
</evidence>
<evidence type="ECO:0000256" key="5">
    <source>
        <dbReference type="ARBA" id="ARBA00023295"/>
    </source>
</evidence>
<sequence length="398" mass="39431">MLSALPAAAAVPVLAGCSAGGSGSAPSDAGGSGGGASEGASGAQESTATPVPPAAERHAALLDALSPAQLAGQLVWIGVPAGTRPDHASFEETGCGGLFLLGRWESAEDVRSVLDDARATAAAAVGIAPLASVDQEGGQVRVLRGDAAEKTASAADLGAEGPEAVRAAYATIGADLADLGFAMALAPVADVVDPELGRDNAPVGKVERGFGTDPEAVGACVEAAVTGLAEHRVAAVVKHFPGLGRIRENTDFSADGITDDSTHPEDPALATFTRGVDAGAVGVMLASATYPAIDPDSPAMFSRAVVTDLLRGRLGFAGLAMTDDIGAAAAVSDVPVGERATRFLKAGGDVVLTADPSLGPELAAAIADWAAASPANAERVRESVARLLDVKAGQDLLP</sequence>
<dbReference type="GO" id="GO:0009254">
    <property type="term" value="P:peptidoglycan turnover"/>
    <property type="evidence" value="ECO:0007669"/>
    <property type="project" value="TreeGrafter"/>
</dbReference>
<keyword evidence="7" id="KW-0732">Signal</keyword>
<protein>
    <recommendedName>
        <fullName evidence="3">beta-N-acetylhexosaminidase</fullName>
        <ecNumber evidence="3">3.2.1.52</ecNumber>
    </recommendedName>
</protein>
<gene>
    <name evidence="9" type="ORF">FM110_07810</name>
</gene>
<evidence type="ECO:0000256" key="4">
    <source>
        <dbReference type="ARBA" id="ARBA00022801"/>
    </source>
</evidence>
<comment type="catalytic activity">
    <reaction evidence="1">
        <text>Hydrolysis of terminal non-reducing N-acetyl-D-hexosamine residues in N-acetyl-beta-D-hexosaminides.</text>
        <dbReference type="EC" id="3.2.1.52"/>
    </reaction>
</comment>
<dbReference type="EC" id="3.2.1.52" evidence="3"/>
<evidence type="ECO:0000256" key="3">
    <source>
        <dbReference type="ARBA" id="ARBA00012663"/>
    </source>
</evidence>
<comment type="similarity">
    <text evidence="2">Belongs to the glycosyl hydrolase 3 family.</text>
</comment>
<feature type="chain" id="PRO_5039595955" description="beta-N-acetylhexosaminidase" evidence="7">
    <location>
        <begin position="16"/>
        <end position="398"/>
    </location>
</feature>
<dbReference type="PANTHER" id="PTHR30480">
    <property type="entry name" value="BETA-HEXOSAMINIDASE-RELATED"/>
    <property type="match status" value="1"/>
</dbReference>
<dbReference type="InterPro" id="IPR036962">
    <property type="entry name" value="Glyco_hydro_3_N_sf"/>
</dbReference>
<dbReference type="InterPro" id="IPR017853">
    <property type="entry name" value="GH"/>
</dbReference>
<evidence type="ECO:0000256" key="6">
    <source>
        <dbReference type="SAM" id="MobiDB-lite"/>
    </source>
</evidence>
<evidence type="ECO:0000256" key="7">
    <source>
        <dbReference type="SAM" id="SignalP"/>
    </source>
</evidence>
<dbReference type="AlphaFoldDB" id="A0A1X6X1E8"/>
<dbReference type="InterPro" id="IPR001764">
    <property type="entry name" value="Glyco_hydro_3_N"/>
</dbReference>
<feature type="signal peptide" evidence="7">
    <location>
        <begin position="1"/>
        <end position="15"/>
    </location>
</feature>
<dbReference type="Gene3D" id="3.20.20.300">
    <property type="entry name" value="Glycoside hydrolase, family 3, N-terminal domain"/>
    <property type="match status" value="1"/>
</dbReference>
<dbReference type="GO" id="GO:0005975">
    <property type="term" value="P:carbohydrate metabolic process"/>
    <property type="evidence" value="ECO:0007669"/>
    <property type="project" value="InterPro"/>
</dbReference>
<feature type="region of interest" description="Disordered" evidence="6">
    <location>
        <begin position="21"/>
        <end position="52"/>
    </location>
</feature>
<feature type="domain" description="Glycoside hydrolase family 3 N-terminal" evidence="8">
    <location>
        <begin position="87"/>
        <end position="389"/>
    </location>
</feature>
<keyword evidence="4 9" id="KW-0378">Hydrolase</keyword>
<dbReference type="GO" id="GO:0004563">
    <property type="term" value="F:beta-N-acetylhexosaminidase activity"/>
    <property type="evidence" value="ECO:0007669"/>
    <property type="project" value="UniProtKB-EC"/>
</dbReference>
<keyword evidence="5 9" id="KW-0326">Glycosidase</keyword>
<dbReference type="PANTHER" id="PTHR30480:SF13">
    <property type="entry name" value="BETA-HEXOSAMINIDASE"/>
    <property type="match status" value="1"/>
</dbReference>
<evidence type="ECO:0000313" key="10">
    <source>
        <dbReference type="Proteomes" id="UP000195981"/>
    </source>
</evidence>
<accession>A0A1X6X1E8</accession>
<evidence type="ECO:0000256" key="2">
    <source>
        <dbReference type="ARBA" id="ARBA00005336"/>
    </source>
</evidence>
<dbReference type="Proteomes" id="UP000195981">
    <property type="component" value="Unassembled WGS sequence"/>
</dbReference>